<feature type="region of interest" description="Disordered" evidence="1">
    <location>
        <begin position="313"/>
        <end position="496"/>
    </location>
</feature>
<dbReference type="OrthoDB" id="10684210at2759"/>
<feature type="region of interest" description="Disordered" evidence="1">
    <location>
        <begin position="803"/>
        <end position="871"/>
    </location>
</feature>
<feature type="compositionally biased region" description="Basic and acidic residues" evidence="1">
    <location>
        <begin position="313"/>
        <end position="325"/>
    </location>
</feature>
<feature type="region of interest" description="Disordered" evidence="1">
    <location>
        <begin position="606"/>
        <end position="680"/>
    </location>
</feature>
<dbReference type="Proteomes" id="UP000005018">
    <property type="component" value="Chromosome 5"/>
</dbReference>
<feature type="compositionally biased region" description="Polar residues" evidence="1">
    <location>
        <begin position="618"/>
        <end position="629"/>
    </location>
</feature>
<feature type="compositionally biased region" description="Polar residues" evidence="1">
    <location>
        <begin position="447"/>
        <end position="474"/>
    </location>
</feature>
<accession>H8X6S7</accession>
<feature type="region of interest" description="Disordered" evidence="1">
    <location>
        <begin position="933"/>
        <end position="982"/>
    </location>
</feature>
<feature type="compositionally biased region" description="Basic and acidic residues" evidence="1">
    <location>
        <begin position="665"/>
        <end position="680"/>
    </location>
</feature>
<evidence type="ECO:0000313" key="3">
    <source>
        <dbReference type="Proteomes" id="UP000005018"/>
    </source>
</evidence>
<dbReference type="HOGENOM" id="CLU_261606_0_0_1"/>
<feature type="compositionally biased region" description="Low complexity" evidence="1">
    <location>
        <begin position="1034"/>
        <end position="1043"/>
    </location>
</feature>
<feature type="region of interest" description="Disordered" evidence="1">
    <location>
        <begin position="175"/>
        <end position="199"/>
    </location>
</feature>
<sequence length="1299" mass="144331">MGLFGSVYKAFSRKDDDIAKLKSGNTEFGRHLHKPIPQKELESVTFDGPKSPAMKFRRLRGKISPRVHKTPTTIDLLKKRQPATSPRNVAMPEPTKNTGRTLSIKESMVESQDSSATGLSGFSDSALNTLTISSDDARNHQPNSSPTYSLASTLSLFNKGDLSHHKTVSKKLQDAFTDSNDHNTQEKGQMQPQEEEAEKTFDNTEESFQQRGIIGETLQFASKMEEQLHHLLSVREKPPNVIIRRINEEGNSESKTTVNLSPKSSKRRQEELLGSSKRYKPTGTQSMTNHQHQSSTGQFDNEVESGYLSNKRLADEKEPTVKMEAHSPTAVEMLQPPKHQENRQSETNDQNNTCNLSESQKKSNNTPEFIDLSIFDSDEDNDPNTAKDVEQQAKSKSKRKLTMAQKIKRLNKARRAAKDASALQDAKEKNLKTNGVKRKPGSKGIGSATSQTSNEASQAKTSNDVSISNNSNGLQKARTPKDPINQPITNSVCEKDRTEEGLLASSENLDQLSGSIDRQNDNLSQDLLLITDQKKQIPAHLSTQPPENSADASRFNVAEQKEQGLENGRSAIERGQGLTSSARLGLFLGMPENAHNSEINKQFKGHVSSDIGSDEPDQSASSKIRQQQILEAHDTAADKTKCTSQGSKERTKVSPETNNVSVTEHPIDNHSLSDKEQDRLSHKEEDEMLEDYDLDKINDMSRKFHRDNPTSQKRTDEDIIEPISTNPASAEADINSFKSFFVLESPRKALRRTADSDDIETSTQGVALGRNIVTGTHSTHNYGLQFDERLFREHLDEIQKQASRLDDMVRENPTNDQQDLQEKPEASTSTQVEHFNKEGGSISPPSNETPASLTHRIVENSRPNEVNSKVYKGNGVRKRGDLESRRRKRVSRVRNMFRLTNSSSEEDFSPDEDATVLKRVYTHHKSRNVAVRRFKNAPSKASHEDHSQVEEFNAGDTREDHSQIKERNSCGTNKDHGQIEGRNTTDTHASLVVSKDIHQSAPSQGIFATSPNFTKASRQKVVSGTDAVDKSEAESISEASGSSNERRLSESTATVVDKVAKRTTIAELLNAEDEPPFSKKSDLDYVDNIGDANVAEVKRTVSQVYFSNVSAEHNNNQPQQQSSIQSIRSPTEKSSGVFGSFVKPLSKGNASSVEAGDGNKADDSFDMSTIASSIEDVAGKRQKSSRKKKRLKANEGRTSIVDKRTPDPTSEKILSDTNKQDTTIEVYSQAREGLDAITKVESDIAKEMLNDLSKKKVDNTTNVQPLQSADVPKKKKNKNKANESRKRKNRRKKMQVNGV</sequence>
<keyword evidence="3" id="KW-1185">Reference proteome</keyword>
<dbReference type="EMBL" id="HE681723">
    <property type="protein sequence ID" value="CCG23688.1"/>
    <property type="molecule type" value="Genomic_DNA"/>
</dbReference>
<feature type="region of interest" description="Disordered" evidence="1">
    <location>
        <begin position="79"/>
        <end position="124"/>
    </location>
</feature>
<feature type="region of interest" description="Disordered" evidence="1">
    <location>
        <begin position="1111"/>
        <end position="1220"/>
    </location>
</feature>
<feature type="compositionally biased region" description="Basic residues" evidence="1">
    <location>
        <begin position="1180"/>
        <end position="1191"/>
    </location>
</feature>
<feature type="region of interest" description="Disordered" evidence="1">
    <location>
        <begin position="1251"/>
        <end position="1299"/>
    </location>
</feature>
<feature type="compositionally biased region" description="Polar residues" evidence="1">
    <location>
        <begin position="347"/>
        <end position="367"/>
    </location>
</feature>
<dbReference type="GeneID" id="14540990"/>
<gene>
    <name evidence="2" type="ORF">CORT_0E00990</name>
</gene>
<proteinExistence type="predicted"/>
<feature type="compositionally biased region" description="Polar residues" evidence="1">
    <location>
        <begin position="253"/>
        <end position="263"/>
    </location>
</feature>
<feature type="compositionally biased region" description="Low complexity" evidence="1">
    <location>
        <begin position="1117"/>
        <end position="1129"/>
    </location>
</feature>
<dbReference type="KEGG" id="cot:CORT_0E00990"/>
<feature type="compositionally biased region" description="Polar residues" evidence="1">
    <location>
        <begin position="843"/>
        <end position="852"/>
    </location>
</feature>
<feature type="compositionally biased region" description="Polar residues" evidence="1">
    <location>
        <begin position="109"/>
        <end position="124"/>
    </location>
</feature>
<reference evidence="2 3" key="1">
    <citation type="journal article" date="2012" name="PLoS ONE">
        <title>Sequence and analysis of the genome of the pathogenic yeast Candida orthopsilosis.</title>
        <authorList>
            <person name="Riccombeni A."/>
            <person name="Vidanes G."/>
            <person name="Proux-Wera E."/>
            <person name="Wolfe K.H."/>
            <person name="Butler G."/>
        </authorList>
    </citation>
    <scope>NUCLEOTIDE SEQUENCE [LARGE SCALE GENOMIC DNA]</scope>
    <source>
        <strain evidence="2 3">Co 90-125</strain>
    </source>
</reference>
<dbReference type="RefSeq" id="XP_003869821.1">
    <property type="nucleotide sequence ID" value="XM_003869772.1"/>
</dbReference>
<feature type="compositionally biased region" description="Basic and acidic residues" evidence="1">
    <location>
        <begin position="1192"/>
        <end position="1214"/>
    </location>
</feature>
<feature type="compositionally biased region" description="Basic residues" evidence="1">
    <location>
        <begin position="1273"/>
        <end position="1299"/>
    </location>
</feature>
<protein>
    <submittedName>
        <fullName evidence="2">Uncharacterized protein</fullName>
    </submittedName>
</protein>
<feature type="compositionally biased region" description="Basic and acidic residues" evidence="1">
    <location>
        <begin position="631"/>
        <end position="653"/>
    </location>
</feature>
<feature type="compositionally biased region" description="Polar residues" evidence="1">
    <location>
        <begin position="282"/>
        <end position="299"/>
    </location>
</feature>
<feature type="compositionally biased region" description="Basic and acidic residues" evidence="1">
    <location>
        <begin position="956"/>
        <end position="982"/>
    </location>
</feature>
<evidence type="ECO:0000313" key="2">
    <source>
        <dbReference type="EMBL" id="CCG23688.1"/>
    </source>
</evidence>
<evidence type="ECO:0000256" key="1">
    <source>
        <dbReference type="SAM" id="MobiDB-lite"/>
    </source>
</evidence>
<organism evidence="2 3">
    <name type="scientific">Candida orthopsilosis (strain 90-125)</name>
    <name type="common">Yeast</name>
    <dbReference type="NCBI Taxonomy" id="1136231"/>
    <lineage>
        <taxon>Eukaryota</taxon>
        <taxon>Fungi</taxon>
        <taxon>Dikarya</taxon>
        <taxon>Ascomycota</taxon>
        <taxon>Saccharomycotina</taxon>
        <taxon>Pichiomycetes</taxon>
        <taxon>Debaryomycetaceae</taxon>
        <taxon>Candida/Lodderomyces clade</taxon>
        <taxon>Candida</taxon>
    </lineage>
</organism>
<feature type="compositionally biased region" description="Basic residues" evidence="1">
    <location>
        <begin position="395"/>
        <end position="415"/>
    </location>
</feature>
<name>H8X6S7_CANO9</name>
<feature type="region of interest" description="Disordered" evidence="1">
    <location>
        <begin position="1024"/>
        <end position="1052"/>
    </location>
</feature>
<feature type="region of interest" description="Disordered" evidence="1">
    <location>
        <begin position="247"/>
        <end position="301"/>
    </location>
</feature>